<evidence type="ECO:0000256" key="1">
    <source>
        <dbReference type="ARBA" id="ARBA00004123"/>
    </source>
</evidence>
<feature type="compositionally biased region" description="Polar residues" evidence="6">
    <location>
        <begin position="158"/>
        <end position="196"/>
    </location>
</feature>
<feature type="non-terminal residue" evidence="7">
    <location>
        <position position="306"/>
    </location>
</feature>
<keyword evidence="5" id="KW-0539">Nucleus</keyword>
<evidence type="ECO:0000313" key="7">
    <source>
        <dbReference type="EMBL" id="KAL1272857.1"/>
    </source>
</evidence>
<dbReference type="InterPro" id="IPR008967">
    <property type="entry name" value="p53-like_TF_DNA-bd_sf"/>
</dbReference>
<evidence type="ECO:0000256" key="2">
    <source>
        <dbReference type="ARBA" id="ARBA00011393"/>
    </source>
</evidence>
<comment type="subunit">
    <text evidence="2">Binds DNA as a homotetramer.</text>
</comment>
<evidence type="ECO:0000256" key="4">
    <source>
        <dbReference type="ARBA" id="ARBA00023163"/>
    </source>
</evidence>
<reference evidence="7 8" key="1">
    <citation type="submission" date="2023-09" db="EMBL/GenBank/DDBJ databases">
        <authorList>
            <person name="Wang M."/>
        </authorList>
    </citation>
    <scope>NUCLEOTIDE SEQUENCE [LARGE SCALE GENOMIC DNA]</scope>
    <source>
        <strain evidence="7">GT-2023</strain>
        <tissue evidence="7">Liver</tissue>
    </source>
</reference>
<comment type="caution">
    <text evidence="7">The sequence shown here is derived from an EMBL/GenBank/DDBJ whole genome shotgun (WGS) entry which is preliminary data.</text>
</comment>
<dbReference type="SUPFAM" id="SSF49417">
    <property type="entry name" value="p53-like transcription factors"/>
    <property type="match status" value="1"/>
</dbReference>
<dbReference type="PANTHER" id="PTHR11447">
    <property type="entry name" value="CELLULAR TUMOR ANTIGEN P53"/>
    <property type="match status" value="1"/>
</dbReference>
<evidence type="ECO:0000256" key="5">
    <source>
        <dbReference type="ARBA" id="ARBA00023242"/>
    </source>
</evidence>
<dbReference type="InterPro" id="IPR012346">
    <property type="entry name" value="p53/RUNT-type_TF_DNA-bd_sf"/>
</dbReference>
<keyword evidence="4" id="KW-0804">Transcription</keyword>
<name>A0ABR3N7S7_9TELE</name>
<comment type="subcellular location">
    <subcellularLocation>
        <location evidence="1">Nucleus</location>
    </subcellularLocation>
</comment>
<organism evidence="7 8">
    <name type="scientific">Cirrhinus molitorella</name>
    <name type="common">mud carp</name>
    <dbReference type="NCBI Taxonomy" id="172907"/>
    <lineage>
        <taxon>Eukaryota</taxon>
        <taxon>Metazoa</taxon>
        <taxon>Chordata</taxon>
        <taxon>Craniata</taxon>
        <taxon>Vertebrata</taxon>
        <taxon>Euteleostomi</taxon>
        <taxon>Actinopterygii</taxon>
        <taxon>Neopterygii</taxon>
        <taxon>Teleostei</taxon>
        <taxon>Ostariophysi</taxon>
        <taxon>Cypriniformes</taxon>
        <taxon>Cyprinidae</taxon>
        <taxon>Labeoninae</taxon>
        <taxon>Labeonini</taxon>
        <taxon>Cirrhinus</taxon>
    </lineage>
</organism>
<proteinExistence type="predicted"/>
<evidence type="ECO:0000256" key="3">
    <source>
        <dbReference type="ARBA" id="ARBA00023015"/>
    </source>
</evidence>
<dbReference type="Proteomes" id="UP001558613">
    <property type="component" value="Unassembled WGS sequence"/>
</dbReference>
<dbReference type="Gene3D" id="2.60.40.720">
    <property type="match status" value="1"/>
</dbReference>
<evidence type="ECO:0000313" key="8">
    <source>
        <dbReference type="Proteomes" id="UP001558613"/>
    </source>
</evidence>
<gene>
    <name evidence="7" type="ORF">QQF64_028719</name>
</gene>
<keyword evidence="3" id="KW-0805">Transcription regulation</keyword>
<feature type="region of interest" description="Disordered" evidence="6">
    <location>
        <begin position="158"/>
        <end position="199"/>
    </location>
</feature>
<evidence type="ECO:0000256" key="6">
    <source>
        <dbReference type="SAM" id="MobiDB-lite"/>
    </source>
</evidence>
<dbReference type="PANTHER" id="PTHR11447:SF8">
    <property type="entry name" value="TUMOR PROTEIN 63"/>
    <property type="match status" value="1"/>
</dbReference>
<dbReference type="InterPro" id="IPR002117">
    <property type="entry name" value="p53_tumour_suppressor"/>
</dbReference>
<accession>A0ABR3N7S7</accession>
<protein>
    <submittedName>
        <fullName evidence="7">Uncharacterized protein</fullName>
    </submittedName>
</protein>
<keyword evidence="8" id="KW-1185">Reference proteome</keyword>
<dbReference type="EMBL" id="JAYMGO010000006">
    <property type="protein sequence ID" value="KAL1272857.1"/>
    <property type="molecule type" value="Genomic_DNA"/>
</dbReference>
<sequence length="306" mass="33354">MTSPYAAVQFCPERAFQRLREPAAACLSWAEGSFLASMSQGQGSQGTDILGQDVLNQLLEMLDQSALHSMQPIELNFSEGSSVGSASNTIQISMDCITMRGHEEPLTGIKEEKQGVRILEPVEQTAAALLNLSANMLYLETNPPTSYSEPQYTSLGLLNSMDQNGGSTSTSPYNNEHAQNNVTAPSPYAQPSSTFEALSPSPAIPSNTDYAGPHTFDVSFQQSSTAKSATWTLLSSSLLGFTNTAEVVRHLTVLRADFWSRASICISLSTYQQRIQRYGTVLFAHWFTCIECRDRRNATTGVVVSR</sequence>